<dbReference type="RefSeq" id="WP_263333468.1">
    <property type="nucleotide sequence ID" value="NZ_JAOVQO010000003.1"/>
</dbReference>
<evidence type="ECO:0000256" key="7">
    <source>
        <dbReference type="RuleBase" id="RU363032"/>
    </source>
</evidence>
<evidence type="ECO:0000256" key="4">
    <source>
        <dbReference type="ARBA" id="ARBA00022692"/>
    </source>
</evidence>
<name>A0ABT2WZR9_9RHOB</name>
<dbReference type="InterPro" id="IPR035906">
    <property type="entry name" value="MetI-like_sf"/>
</dbReference>
<feature type="domain" description="ABC transmembrane type-1" evidence="8">
    <location>
        <begin position="88"/>
        <end position="277"/>
    </location>
</feature>
<comment type="subcellular location">
    <subcellularLocation>
        <location evidence="1 7">Cell membrane</location>
        <topology evidence="1 7">Multi-pass membrane protein</topology>
    </subcellularLocation>
</comment>
<keyword evidence="3" id="KW-1003">Cell membrane</keyword>
<protein>
    <submittedName>
        <fullName evidence="9">ABC transporter permease</fullName>
    </submittedName>
</protein>
<evidence type="ECO:0000259" key="8">
    <source>
        <dbReference type="PROSITE" id="PS50928"/>
    </source>
</evidence>
<evidence type="ECO:0000256" key="3">
    <source>
        <dbReference type="ARBA" id="ARBA00022475"/>
    </source>
</evidence>
<keyword evidence="2 7" id="KW-0813">Transport</keyword>
<dbReference type="InterPro" id="IPR050366">
    <property type="entry name" value="BP-dependent_transpt_permease"/>
</dbReference>
<dbReference type="PANTHER" id="PTHR43386:SF25">
    <property type="entry name" value="PEPTIDE ABC TRANSPORTER PERMEASE PROTEIN"/>
    <property type="match status" value="1"/>
</dbReference>
<dbReference type="Proteomes" id="UP001209535">
    <property type="component" value="Unassembled WGS sequence"/>
</dbReference>
<dbReference type="Gene3D" id="1.10.3720.10">
    <property type="entry name" value="MetI-like"/>
    <property type="match status" value="1"/>
</dbReference>
<evidence type="ECO:0000256" key="5">
    <source>
        <dbReference type="ARBA" id="ARBA00022989"/>
    </source>
</evidence>
<dbReference type="PROSITE" id="PS50928">
    <property type="entry name" value="ABC_TM1"/>
    <property type="match status" value="1"/>
</dbReference>
<evidence type="ECO:0000313" key="10">
    <source>
        <dbReference type="Proteomes" id="UP001209535"/>
    </source>
</evidence>
<feature type="transmembrane region" description="Helical" evidence="7">
    <location>
        <begin position="257"/>
        <end position="280"/>
    </location>
</feature>
<keyword evidence="6 7" id="KW-0472">Membrane</keyword>
<keyword evidence="4 7" id="KW-0812">Transmembrane</keyword>
<evidence type="ECO:0000256" key="6">
    <source>
        <dbReference type="ARBA" id="ARBA00023136"/>
    </source>
</evidence>
<sequence length="294" mass="31148">MTDTAIVLPRARSELGEILYHLVRDPLGLAGLIIVVAIVGSALLAPWIAPYDPVAMNIPDRLQGPNAAHLLGTDQIGRDTFSRVIWGGRVALKVALPTIAGAIVFGLLLGMIAGYGPKWLDSLIVLLFDTLRSFPTVMFALAVVALVGPSLNTVIFVIMVTSIPTYGRVVRTLTQSIKQSEFITAERSLGAKVPRIMGIHILPNVLGPLAVLAAMDIPTVVGLEAGLSFLGMGVKPPTPSWGVLLSDGYALIRNTPWLIIAGGIPLILTTLGFTFLGEALRDVVDPKLRGKGGK</sequence>
<dbReference type="PANTHER" id="PTHR43386">
    <property type="entry name" value="OLIGOPEPTIDE TRANSPORT SYSTEM PERMEASE PROTEIN APPC"/>
    <property type="match status" value="1"/>
</dbReference>
<feature type="transmembrane region" description="Helical" evidence="7">
    <location>
        <begin position="136"/>
        <end position="161"/>
    </location>
</feature>
<proteinExistence type="inferred from homology"/>
<accession>A0ABT2WZR9</accession>
<evidence type="ECO:0000256" key="1">
    <source>
        <dbReference type="ARBA" id="ARBA00004651"/>
    </source>
</evidence>
<reference evidence="9 10" key="1">
    <citation type="submission" date="2022-10" db="EMBL/GenBank/DDBJ databases">
        <title>Defluviimonas sp. nov., isolated from ocean surface sediments.</title>
        <authorList>
            <person name="He W."/>
            <person name="Wang L."/>
            <person name="Zhang D.-F."/>
        </authorList>
    </citation>
    <scope>NUCLEOTIDE SEQUENCE [LARGE SCALE GENOMIC DNA]</scope>
    <source>
        <strain evidence="9 10">WL0024</strain>
    </source>
</reference>
<dbReference type="InterPro" id="IPR025966">
    <property type="entry name" value="OppC_N"/>
</dbReference>
<feature type="transmembrane region" description="Helical" evidence="7">
    <location>
        <begin position="27"/>
        <end position="49"/>
    </location>
</feature>
<dbReference type="CDD" id="cd06261">
    <property type="entry name" value="TM_PBP2"/>
    <property type="match status" value="1"/>
</dbReference>
<dbReference type="InterPro" id="IPR000515">
    <property type="entry name" value="MetI-like"/>
</dbReference>
<keyword evidence="10" id="KW-1185">Reference proteome</keyword>
<organism evidence="9 10">
    <name type="scientific">Albidovulum salinarum</name>
    <dbReference type="NCBI Taxonomy" id="2984153"/>
    <lineage>
        <taxon>Bacteria</taxon>
        <taxon>Pseudomonadati</taxon>
        <taxon>Pseudomonadota</taxon>
        <taxon>Alphaproteobacteria</taxon>
        <taxon>Rhodobacterales</taxon>
        <taxon>Paracoccaceae</taxon>
        <taxon>Albidovulum</taxon>
    </lineage>
</organism>
<keyword evidence="5 7" id="KW-1133">Transmembrane helix</keyword>
<dbReference type="Pfam" id="PF00528">
    <property type="entry name" value="BPD_transp_1"/>
    <property type="match status" value="1"/>
</dbReference>
<feature type="transmembrane region" description="Helical" evidence="7">
    <location>
        <begin position="205"/>
        <end position="230"/>
    </location>
</feature>
<feature type="transmembrane region" description="Helical" evidence="7">
    <location>
        <begin position="90"/>
        <end position="116"/>
    </location>
</feature>
<evidence type="ECO:0000313" key="9">
    <source>
        <dbReference type="EMBL" id="MCU9847172.1"/>
    </source>
</evidence>
<comment type="caution">
    <text evidence="9">The sequence shown here is derived from an EMBL/GenBank/DDBJ whole genome shotgun (WGS) entry which is preliminary data.</text>
</comment>
<dbReference type="Pfam" id="PF12911">
    <property type="entry name" value="OppC_N"/>
    <property type="match status" value="1"/>
</dbReference>
<evidence type="ECO:0000256" key="2">
    <source>
        <dbReference type="ARBA" id="ARBA00022448"/>
    </source>
</evidence>
<dbReference type="SUPFAM" id="SSF161098">
    <property type="entry name" value="MetI-like"/>
    <property type="match status" value="1"/>
</dbReference>
<comment type="similarity">
    <text evidence="7">Belongs to the binding-protein-dependent transport system permease family.</text>
</comment>
<gene>
    <name evidence="9" type="ORF">OEZ60_04055</name>
</gene>
<dbReference type="EMBL" id="JAOVQO010000003">
    <property type="protein sequence ID" value="MCU9847172.1"/>
    <property type="molecule type" value="Genomic_DNA"/>
</dbReference>